<reference evidence="1 2" key="1">
    <citation type="submission" date="2020-12" db="EMBL/GenBank/DDBJ databases">
        <title>HMF7856_wgs.fasta genome submission.</title>
        <authorList>
            <person name="Kang H."/>
            <person name="Kim H."/>
            <person name="Joh K."/>
        </authorList>
    </citation>
    <scope>NUCLEOTIDE SEQUENCE [LARGE SCALE GENOMIC DNA]</scope>
    <source>
        <strain evidence="1 2">HMF7856</strain>
    </source>
</reference>
<evidence type="ECO:0000313" key="1">
    <source>
        <dbReference type="EMBL" id="QQL50138.1"/>
    </source>
</evidence>
<gene>
    <name evidence="1" type="ORF">GO620_001420</name>
</gene>
<accession>A0A7T7JH19</accession>
<keyword evidence="2" id="KW-1185">Reference proteome</keyword>
<dbReference type="AlphaFoldDB" id="A0A7T7JH19"/>
<organism evidence="1 2">
    <name type="scientific">Mucilaginibacter ginkgonis</name>
    <dbReference type="NCBI Taxonomy" id="2682091"/>
    <lineage>
        <taxon>Bacteria</taxon>
        <taxon>Pseudomonadati</taxon>
        <taxon>Bacteroidota</taxon>
        <taxon>Sphingobacteriia</taxon>
        <taxon>Sphingobacteriales</taxon>
        <taxon>Sphingobacteriaceae</taxon>
        <taxon>Mucilaginibacter</taxon>
    </lineage>
</organism>
<dbReference type="EMBL" id="CP066775">
    <property type="protein sequence ID" value="QQL50138.1"/>
    <property type="molecule type" value="Genomic_DNA"/>
</dbReference>
<sequence length="47" mass="5302">MSRDHTALEIAEVTTAIKWYASVKFDNPQMQLLSEDPRSTPNLPAID</sequence>
<evidence type="ECO:0000313" key="2">
    <source>
        <dbReference type="Proteomes" id="UP000429232"/>
    </source>
</evidence>
<dbReference type="Proteomes" id="UP000429232">
    <property type="component" value="Chromosome"/>
</dbReference>
<proteinExistence type="predicted"/>
<dbReference type="RefSeq" id="WP_198173476.1">
    <property type="nucleotide sequence ID" value="NZ_CP066775.1"/>
</dbReference>
<protein>
    <submittedName>
        <fullName evidence="1">Uncharacterized protein</fullName>
    </submittedName>
</protein>
<dbReference type="KEGG" id="mgik:GO620_001420"/>
<name>A0A7T7JH19_9SPHI</name>